<keyword evidence="3" id="KW-0732">Signal</keyword>
<accession>A0A2W5F9G0</accession>
<protein>
    <recommendedName>
        <fullName evidence="6">Esterase</fullName>
    </recommendedName>
</protein>
<comment type="caution">
    <text evidence="4">The sequence shown here is derived from an EMBL/GenBank/DDBJ whole genome shotgun (WGS) entry which is preliminary data.</text>
</comment>
<dbReference type="PANTHER" id="PTHR40841">
    <property type="entry name" value="SIDEROPHORE TRIACETYLFUSARININE C ESTERASE"/>
    <property type="match status" value="1"/>
</dbReference>
<dbReference type="InterPro" id="IPR052558">
    <property type="entry name" value="Siderophore_Hydrolase_D"/>
</dbReference>
<evidence type="ECO:0000256" key="1">
    <source>
        <dbReference type="ARBA" id="ARBA00005622"/>
    </source>
</evidence>
<gene>
    <name evidence="4" type="ORF">DI598_03005</name>
</gene>
<dbReference type="GO" id="GO:0016788">
    <property type="term" value="F:hydrolase activity, acting on ester bonds"/>
    <property type="evidence" value="ECO:0007669"/>
    <property type="project" value="TreeGrafter"/>
</dbReference>
<evidence type="ECO:0000256" key="2">
    <source>
        <dbReference type="ARBA" id="ARBA00022801"/>
    </source>
</evidence>
<dbReference type="Pfam" id="PF00756">
    <property type="entry name" value="Esterase"/>
    <property type="match status" value="1"/>
</dbReference>
<dbReference type="SUPFAM" id="SSF53474">
    <property type="entry name" value="alpha/beta-Hydrolases"/>
    <property type="match status" value="1"/>
</dbReference>
<dbReference type="EMBL" id="QFOI01000028">
    <property type="protein sequence ID" value="PZP51523.1"/>
    <property type="molecule type" value="Genomic_DNA"/>
</dbReference>
<evidence type="ECO:0000256" key="3">
    <source>
        <dbReference type="SAM" id="SignalP"/>
    </source>
</evidence>
<feature type="chain" id="PRO_5016182101" description="Esterase" evidence="3">
    <location>
        <begin position="21"/>
        <end position="288"/>
    </location>
</feature>
<name>A0A2W5F9G0_9SPHI</name>
<dbReference type="Gene3D" id="3.40.50.1820">
    <property type="entry name" value="alpha/beta hydrolase"/>
    <property type="match status" value="1"/>
</dbReference>
<dbReference type="PANTHER" id="PTHR40841:SF2">
    <property type="entry name" value="SIDEROPHORE-DEGRADING ESTERASE (EUROFUNG)"/>
    <property type="match status" value="1"/>
</dbReference>
<evidence type="ECO:0000313" key="5">
    <source>
        <dbReference type="Proteomes" id="UP000249645"/>
    </source>
</evidence>
<dbReference type="InterPro" id="IPR000801">
    <property type="entry name" value="Esterase-like"/>
</dbReference>
<evidence type="ECO:0000313" key="4">
    <source>
        <dbReference type="EMBL" id="PZP51523.1"/>
    </source>
</evidence>
<feature type="signal peptide" evidence="3">
    <location>
        <begin position="1"/>
        <end position="20"/>
    </location>
</feature>
<dbReference type="AlphaFoldDB" id="A0A2W5F9G0"/>
<dbReference type="InterPro" id="IPR029058">
    <property type="entry name" value="AB_hydrolase_fold"/>
</dbReference>
<comment type="similarity">
    <text evidence="1">Belongs to the esterase D family.</text>
</comment>
<reference evidence="4 5" key="1">
    <citation type="submission" date="2017-11" db="EMBL/GenBank/DDBJ databases">
        <title>Infants hospitalized years apart are colonized by the same room-sourced microbial strains.</title>
        <authorList>
            <person name="Brooks B."/>
            <person name="Olm M.R."/>
            <person name="Firek B.A."/>
            <person name="Baker R."/>
            <person name="Thomas B.C."/>
            <person name="Morowitz M.J."/>
            <person name="Banfield J.F."/>
        </authorList>
    </citation>
    <scope>NUCLEOTIDE SEQUENCE [LARGE SCALE GENOMIC DNA]</scope>
    <source>
        <strain evidence="4">S2_009_000_R2_76</strain>
    </source>
</reference>
<keyword evidence="2" id="KW-0378">Hydrolase</keyword>
<sequence length="288" mass="33156">MFRRIMLAATVMCSFMCASAQQYDSTYTLGNRYTLSSKLLKESRKYWVRLPRNYNPTEKYPVIYVLDGEMYFPIVSTEQGFLDGNERISNNKSIVVAIENTDRTRDLTPTPSISEKGQATMENSGKGEQFFQFIQKELIPQIEKQYNVTNRRILIGHSFGGLAATFFWLKHPDCFTDYIIIEPALWWDNGKLLSEAKNAFATNNYTPNSHVFLAFARQKDSSDTKSIDYTLQVTKPKNILSKSQYYPAENHGTIFIPALYDGLRFVFDIDPSKRKEGPRVPRSKPSRL</sequence>
<evidence type="ECO:0008006" key="6">
    <source>
        <dbReference type="Google" id="ProtNLM"/>
    </source>
</evidence>
<dbReference type="Proteomes" id="UP000249645">
    <property type="component" value="Unassembled WGS sequence"/>
</dbReference>
<proteinExistence type="inferred from homology"/>
<organism evidence="4 5">
    <name type="scientific">Pseudopedobacter saltans</name>
    <dbReference type="NCBI Taxonomy" id="151895"/>
    <lineage>
        <taxon>Bacteria</taxon>
        <taxon>Pseudomonadati</taxon>
        <taxon>Bacteroidota</taxon>
        <taxon>Sphingobacteriia</taxon>
        <taxon>Sphingobacteriales</taxon>
        <taxon>Sphingobacteriaceae</taxon>
        <taxon>Pseudopedobacter</taxon>
    </lineage>
</organism>